<organism evidence="8 9">
    <name type="scientific">Shewanella psychrophila</name>
    <dbReference type="NCBI Taxonomy" id="225848"/>
    <lineage>
        <taxon>Bacteria</taxon>
        <taxon>Pseudomonadati</taxon>
        <taxon>Pseudomonadota</taxon>
        <taxon>Gammaproteobacteria</taxon>
        <taxon>Alteromonadales</taxon>
        <taxon>Shewanellaceae</taxon>
        <taxon>Shewanella</taxon>
    </lineage>
</organism>
<feature type="transmembrane region" description="Helical" evidence="6">
    <location>
        <begin position="61"/>
        <end position="80"/>
    </location>
</feature>
<keyword evidence="9" id="KW-1185">Reference proteome</keyword>
<dbReference type="SUPFAM" id="SSF103481">
    <property type="entry name" value="Multidrug resistance efflux transporter EmrE"/>
    <property type="match status" value="2"/>
</dbReference>
<feature type="transmembrane region" description="Helical" evidence="6">
    <location>
        <begin position="168"/>
        <end position="191"/>
    </location>
</feature>
<evidence type="ECO:0000256" key="2">
    <source>
        <dbReference type="ARBA" id="ARBA00022475"/>
    </source>
</evidence>
<feature type="transmembrane region" description="Helical" evidence="6">
    <location>
        <begin position="233"/>
        <end position="253"/>
    </location>
</feature>
<dbReference type="InterPro" id="IPR000620">
    <property type="entry name" value="EamA_dom"/>
</dbReference>
<feature type="transmembrane region" description="Helical" evidence="6">
    <location>
        <begin position="32"/>
        <end position="49"/>
    </location>
</feature>
<feature type="transmembrane region" description="Helical" evidence="6">
    <location>
        <begin position="259"/>
        <end position="278"/>
    </location>
</feature>
<gene>
    <name evidence="8" type="ORF">Sps_02705</name>
</gene>
<evidence type="ECO:0000256" key="5">
    <source>
        <dbReference type="ARBA" id="ARBA00023136"/>
    </source>
</evidence>
<dbReference type="InterPro" id="IPR051258">
    <property type="entry name" value="Diverse_Substrate_Transporter"/>
</dbReference>
<dbReference type="InterPro" id="IPR037185">
    <property type="entry name" value="EmrE-like"/>
</dbReference>
<dbReference type="PANTHER" id="PTHR42920:SF5">
    <property type="entry name" value="EAMA DOMAIN-CONTAINING PROTEIN"/>
    <property type="match status" value="1"/>
</dbReference>
<protein>
    <submittedName>
        <fullName evidence="8">Putative permease</fullName>
    </submittedName>
</protein>
<dbReference type="AlphaFoldDB" id="A0A1S6HQN1"/>
<evidence type="ECO:0000256" key="1">
    <source>
        <dbReference type="ARBA" id="ARBA00004651"/>
    </source>
</evidence>
<dbReference type="OrthoDB" id="8370318at2"/>
<dbReference type="GO" id="GO:0005886">
    <property type="term" value="C:plasma membrane"/>
    <property type="evidence" value="ECO:0007669"/>
    <property type="project" value="UniProtKB-SubCell"/>
</dbReference>
<keyword evidence="2" id="KW-1003">Cell membrane</keyword>
<comment type="subcellular location">
    <subcellularLocation>
        <location evidence="1">Cell membrane</location>
        <topology evidence="1">Multi-pass membrane protein</topology>
    </subcellularLocation>
</comment>
<dbReference type="KEGG" id="spsw:Sps_02705"/>
<feature type="transmembrane region" description="Helical" evidence="6">
    <location>
        <begin position="203"/>
        <end position="221"/>
    </location>
</feature>
<evidence type="ECO:0000313" key="9">
    <source>
        <dbReference type="Proteomes" id="UP000189545"/>
    </source>
</evidence>
<feature type="domain" description="EamA" evidence="7">
    <location>
        <begin position="145"/>
        <end position="275"/>
    </location>
</feature>
<feature type="transmembrane region" description="Helical" evidence="6">
    <location>
        <begin position="144"/>
        <end position="161"/>
    </location>
</feature>
<name>A0A1S6HQN1_9GAMM</name>
<evidence type="ECO:0000313" key="8">
    <source>
        <dbReference type="EMBL" id="AQS37857.1"/>
    </source>
</evidence>
<keyword evidence="5 6" id="KW-0472">Membrane</keyword>
<dbReference type="Pfam" id="PF00892">
    <property type="entry name" value="EamA"/>
    <property type="match status" value="2"/>
</dbReference>
<feature type="domain" description="EamA" evidence="7">
    <location>
        <begin position="2"/>
        <end position="133"/>
    </location>
</feature>
<proteinExistence type="predicted"/>
<feature type="transmembrane region" description="Helical" evidence="6">
    <location>
        <begin position="92"/>
        <end position="110"/>
    </location>
</feature>
<dbReference type="Proteomes" id="UP000189545">
    <property type="component" value="Chromosome"/>
</dbReference>
<dbReference type="EMBL" id="CP014782">
    <property type="protein sequence ID" value="AQS37857.1"/>
    <property type="molecule type" value="Genomic_DNA"/>
</dbReference>
<dbReference type="RefSeq" id="WP_149027274.1">
    <property type="nucleotide sequence ID" value="NZ_CP014782.1"/>
</dbReference>
<evidence type="ECO:0000259" key="7">
    <source>
        <dbReference type="Pfam" id="PF00892"/>
    </source>
</evidence>
<evidence type="ECO:0000256" key="3">
    <source>
        <dbReference type="ARBA" id="ARBA00022692"/>
    </source>
</evidence>
<dbReference type="PANTHER" id="PTHR42920">
    <property type="entry name" value="OS03G0707200 PROTEIN-RELATED"/>
    <property type="match status" value="1"/>
</dbReference>
<evidence type="ECO:0000256" key="6">
    <source>
        <dbReference type="SAM" id="Phobius"/>
    </source>
</evidence>
<evidence type="ECO:0000256" key="4">
    <source>
        <dbReference type="ARBA" id="ARBA00022989"/>
    </source>
</evidence>
<keyword evidence="3 6" id="KW-0812">Transmembrane</keyword>
<reference evidence="8 9" key="1">
    <citation type="submission" date="2016-03" db="EMBL/GenBank/DDBJ databases">
        <title>Complete genome sequence of Shewanella psychrophila WP2, a deep sea bacterium isolated from west Pacific sediment.</title>
        <authorList>
            <person name="Xu G."/>
            <person name="Jian H."/>
        </authorList>
    </citation>
    <scope>NUCLEOTIDE SEQUENCE [LARGE SCALE GENOMIC DNA]</scope>
    <source>
        <strain evidence="8 9">WP2</strain>
    </source>
</reference>
<keyword evidence="4 6" id="KW-1133">Transmembrane helix</keyword>
<feature type="transmembrane region" description="Helical" evidence="6">
    <location>
        <begin position="117"/>
        <end position="138"/>
    </location>
</feature>
<sequence length="287" mass="32010">MRAELYLLLATLLAALGWIASKLVVLEMPGETFIAIRFLLASLVLLPFCYKHVVKLSLKQIFLACGVGVFLGLALQVWVYAVSISSSLSEGAFIMSLAMIIAPVTSWIFFQVTPNKAFWLALPVSMIGMMLLTLGNGWQVDASQLYFLLAAVLLSIHFVLNKRISSQLTPLVSICLQLFTVGIVGLVYVGFTQEYAFEYSHNLLFWFVISTILATSIRYLLQTMGQYSIKMETAALIMILEPIWTMMLSVTMLGETLELQKALGGCVIFLSLFLYIKLSRRYALTVK</sequence>
<accession>A0A1S6HQN1</accession>